<evidence type="ECO:0000256" key="3">
    <source>
        <dbReference type="ARBA" id="ARBA00022833"/>
    </source>
</evidence>
<keyword evidence="3" id="KW-0862">Zinc</keyword>
<gene>
    <name evidence="6" type="ORF">PECAL_5P14840</name>
</gene>
<evidence type="ECO:0000256" key="2">
    <source>
        <dbReference type="ARBA" id="ARBA00022771"/>
    </source>
</evidence>
<proteinExistence type="predicted"/>
<keyword evidence="2" id="KW-0863">Zinc-finger</keyword>
<feature type="region of interest" description="Disordered" evidence="4">
    <location>
        <begin position="144"/>
        <end position="182"/>
    </location>
</feature>
<sequence>MAACPACTFINADDATACEMCGAQLGTRNAPPTDAAVKACAHCTLENAADASACVACGAWWCPRCTRCVPAAVACCDVCNYPDDEAAPVADAAPPAPITPDDVANKDYRPRRVERALAAMPLDALERIVDEPARFVARACGEQPPAARPVGRVADPEPGEPAAGRVADEDASEDGAGSESDADLAAAEKLLGDASSCPVCGATATTRELLVAHCVARHVWDAGEVRRRRAARPPKKKRRRAAAAADDLDDFIVADDEEVEEYDSSGS</sequence>
<dbReference type="Pfam" id="PF12773">
    <property type="entry name" value="DZR"/>
    <property type="match status" value="1"/>
</dbReference>
<dbReference type="GO" id="GO:0008270">
    <property type="term" value="F:zinc ion binding"/>
    <property type="evidence" value="ECO:0007669"/>
    <property type="project" value="UniProtKB-KW"/>
</dbReference>
<comment type="caution">
    <text evidence="6">The sequence shown here is derived from an EMBL/GenBank/DDBJ whole genome shotgun (WGS) entry which is preliminary data.</text>
</comment>
<reference evidence="6" key="1">
    <citation type="submission" date="2021-11" db="EMBL/GenBank/DDBJ databases">
        <authorList>
            <consortium name="Genoscope - CEA"/>
            <person name="William W."/>
        </authorList>
    </citation>
    <scope>NUCLEOTIDE SEQUENCE</scope>
</reference>
<dbReference type="SMART" id="SM00547">
    <property type="entry name" value="ZnF_RBZ"/>
    <property type="match status" value="2"/>
</dbReference>
<evidence type="ECO:0000256" key="4">
    <source>
        <dbReference type="SAM" id="MobiDB-lite"/>
    </source>
</evidence>
<evidence type="ECO:0000256" key="1">
    <source>
        <dbReference type="ARBA" id="ARBA00022723"/>
    </source>
</evidence>
<accession>A0A8J2SP48</accession>
<evidence type="ECO:0000313" key="7">
    <source>
        <dbReference type="Proteomes" id="UP000789595"/>
    </source>
</evidence>
<evidence type="ECO:0000259" key="5">
    <source>
        <dbReference type="SMART" id="SM00547"/>
    </source>
</evidence>
<dbReference type="Proteomes" id="UP000789595">
    <property type="component" value="Unassembled WGS sequence"/>
</dbReference>
<name>A0A8J2SP48_9STRA</name>
<dbReference type="InterPro" id="IPR001876">
    <property type="entry name" value="Znf_RanBP2"/>
</dbReference>
<keyword evidence="7" id="KW-1185">Reference proteome</keyword>
<organism evidence="6 7">
    <name type="scientific">Pelagomonas calceolata</name>
    <dbReference type="NCBI Taxonomy" id="35677"/>
    <lineage>
        <taxon>Eukaryota</taxon>
        <taxon>Sar</taxon>
        <taxon>Stramenopiles</taxon>
        <taxon>Ochrophyta</taxon>
        <taxon>Pelagophyceae</taxon>
        <taxon>Pelagomonadales</taxon>
        <taxon>Pelagomonadaceae</taxon>
        <taxon>Pelagomonas</taxon>
    </lineage>
</organism>
<evidence type="ECO:0000313" key="6">
    <source>
        <dbReference type="EMBL" id="CAH0376889.1"/>
    </source>
</evidence>
<feature type="domain" description="RanBP2-type" evidence="5">
    <location>
        <begin position="3"/>
        <end position="24"/>
    </location>
</feature>
<feature type="domain" description="RanBP2-type" evidence="5">
    <location>
        <begin position="39"/>
        <end position="60"/>
    </location>
</feature>
<protein>
    <recommendedName>
        <fullName evidence="5">RanBP2-type domain-containing protein</fullName>
    </recommendedName>
</protein>
<dbReference type="Gene3D" id="2.30.30.380">
    <property type="entry name" value="Zn-finger domain of Sec23/24"/>
    <property type="match status" value="1"/>
</dbReference>
<keyword evidence="1" id="KW-0479">Metal-binding</keyword>
<dbReference type="EMBL" id="CAKKNE010000005">
    <property type="protein sequence ID" value="CAH0376889.1"/>
    <property type="molecule type" value="Genomic_DNA"/>
</dbReference>
<dbReference type="InterPro" id="IPR025874">
    <property type="entry name" value="DZR"/>
</dbReference>
<dbReference type="AlphaFoldDB" id="A0A8J2SP48"/>